<dbReference type="InterPro" id="IPR005467">
    <property type="entry name" value="His_kinase_dom"/>
</dbReference>
<dbReference type="InterPro" id="IPR003661">
    <property type="entry name" value="HisK_dim/P_dom"/>
</dbReference>
<reference evidence="8 9" key="1">
    <citation type="submission" date="2019-04" db="EMBL/GenBank/DDBJ databases">
        <title>Phreatobacter aquaticus sp. nov.</title>
        <authorList>
            <person name="Choi A."/>
            <person name="Baek K."/>
        </authorList>
    </citation>
    <scope>NUCLEOTIDE SEQUENCE [LARGE SCALE GENOMIC DNA]</scope>
    <source>
        <strain evidence="8 9">NMCR1094</strain>
    </source>
</reference>
<evidence type="ECO:0000256" key="1">
    <source>
        <dbReference type="ARBA" id="ARBA00000085"/>
    </source>
</evidence>
<dbReference type="Gene3D" id="3.40.50.2300">
    <property type="match status" value="1"/>
</dbReference>
<dbReference type="SUPFAM" id="SSF55874">
    <property type="entry name" value="ATPase domain of HSP90 chaperone/DNA topoisomerase II/histidine kinase"/>
    <property type="match status" value="1"/>
</dbReference>
<dbReference type="PROSITE" id="PS50110">
    <property type="entry name" value="RESPONSE_REGULATORY"/>
    <property type="match status" value="1"/>
</dbReference>
<dbReference type="Pfam" id="PF02518">
    <property type="entry name" value="HATPase_c"/>
    <property type="match status" value="1"/>
</dbReference>
<dbReference type="Pfam" id="PF05227">
    <property type="entry name" value="CHASE3"/>
    <property type="match status" value="1"/>
</dbReference>
<dbReference type="AlphaFoldDB" id="A0A4D7QEB1"/>
<dbReference type="InterPro" id="IPR003594">
    <property type="entry name" value="HATPase_dom"/>
</dbReference>
<dbReference type="PANTHER" id="PTHR43065">
    <property type="entry name" value="SENSOR HISTIDINE KINASE"/>
    <property type="match status" value="1"/>
</dbReference>
<evidence type="ECO:0000256" key="2">
    <source>
        <dbReference type="ARBA" id="ARBA00012438"/>
    </source>
</evidence>
<dbReference type="Gene3D" id="3.30.565.10">
    <property type="entry name" value="Histidine kinase-like ATPase, C-terminal domain"/>
    <property type="match status" value="1"/>
</dbReference>
<dbReference type="InterPro" id="IPR004358">
    <property type="entry name" value="Sig_transdc_His_kin-like_C"/>
</dbReference>
<evidence type="ECO:0000256" key="5">
    <source>
        <dbReference type="SAM" id="Phobius"/>
    </source>
</evidence>
<dbReference type="InterPro" id="IPR036097">
    <property type="entry name" value="HisK_dim/P_sf"/>
</dbReference>
<feature type="modified residue" description="4-aspartylphosphate" evidence="4">
    <location>
        <position position="554"/>
    </location>
</feature>
<dbReference type="EMBL" id="CP039865">
    <property type="protein sequence ID" value="QCK85085.1"/>
    <property type="molecule type" value="Genomic_DNA"/>
</dbReference>
<comment type="catalytic activity">
    <reaction evidence="1">
        <text>ATP + protein L-histidine = ADP + protein N-phospho-L-histidine.</text>
        <dbReference type="EC" id="2.7.13.3"/>
    </reaction>
</comment>
<dbReference type="KEGG" id="paqt:E8L99_04470"/>
<dbReference type="InterPro" id="IPR001789">
    <property type="entry name" value="Sig_transdc_resp-reg_receiver"/>
</dbReference>
<dbReference type="GO" id="GO:0000155">
    <property type="term" value="F:phosphorelay sensor kinase activity"/>
    <property type="evidence" value="ECO:0007669"/>
    <property type="project" value="InterPro"/>
</dbReference>
<sequence length="621" mass="67919">MPTTRQRFLLTSLLSLVAGFSFLGIVVIASFALVTYQQDAQRGVEQALDIESDLHGLFSLLQDAETGQRGFLLSGDETYLAPYLAAITVIDREVDELAAKLRRNGRDLGALTRLHDVMREKLAEMASTIARKRAGDEAGAQAIVRSSGGQALMTRARDITRQMRIEQGLVLEQRRSELADARWRLRAVILAAAILVALVALLTIWTSWRQTADLLASRDELKLANAKLIDQALQREKLEETLRQSQKMDAIGQLTGGLAHDFNNMLAIITGSLGIVQRRLRRGDTAIEKFIDNAMEGADRAATLTHRLLAFSRQQPLAPKSIDVNKFVAGMADLLHRTLGEQIRLETVLAGGLWRTHADSSQLENAILNLAVNARDAMGEGGRLTIETQNASLDDDYSAAHFEVPAGQYVLIAVSDTGSGMPPDVIRRAFDPFFTTKGLGKGTGLGLSQVFGFVKQSAGHVKIYSELGQGTTMKVYLPRFMGPEMITETPTAGRALPVAGANEVVLVVEDEERVRHLSVESLRELGYTVLEADGASAALRIIDSRPDIALLFTDVVMPDVNGRKLADEALRRRPGLRVLYTTGYTRNAIVHNGMLDHGTHLVSKPFTMEQLANKVREALAG</sequence>
<evidence type="ECO:0000313" key="8">
    <source>
        <dbReference type="EMBL" id="QCK85085.1"/>
    </source>
</evidence>
<keyword evidence="9" id="KW-1185">Reference proteome</keyword>
<evidence type="ECO:0000259" key="7">
    <source>
        <dbReference type="PROSITE" id="PS50110"/>
    </source>
</evidence>
<evidence type="ECO:0000313" key="9">
    <source>
        <dbReference type="Proteomes" id="UP000298588"/>
    </source>
</evidence>
<dbReference type="PANTHER" id="PTHR43065:SF49">
    <property type="entry name" value="HISTIDINE KINASE"/>
    <property type="match status" value="1"/>
</dbReference>
<dbReference type="CDD" id="cd00082">
    <property type="entry name" value="HisKA"/>
    <property type="match status" value="1"/>
</dbReference>
<keyword evidence="5" id="KW-0472">Membrane</keyword>
<evidence type="ECO:0000256" key="3">
    <source>
        <dbReference type="ARBA" id="ARBA00022553"/>
    </source>
</evidence>
<dbReference type="SMART" id="SM00448">
    <property type="entry name" value="REC"/>
    <property type="match status" value="1"/>
</dbReference>
<accession>A0A4D7QEB1</accession>
<keyword evidence="5" id="KW-0812">Transmembrane</keyword>
<protein>
    <recommendedName>
        <fullName evidence="2">histidine kinase</fullName>
        <ecNumber evidence="2">2.7.13.3</ecNumber>
    </recommendedName>
</protein>
<evidence type="ECO:0000256" key="4">
    <source>
        <dbReference type="PROSITE-ProRule" id="PRU00169"/>
    </source>
</evidence>
<dbReference type="EC" id="2.7.13.3" evidence="2"/>
<feature type="domain" description="Response regulatory" evidence="7">
    <location>
        <begin position="504"/>
        <end position="619"/>
    </location>
</feature>
<dbReference type="PRINTS" id="PR00344">
    <property type="entry name" value="BCTRLSENSOR"/>
</dbReference>
<dbReference type="SUPFAM" id="SSF52172">
    <property type="entry name" value="CheY-like"/>
    <property type="match status" value="1"/>
</dbReference>
<dbReference type="Proteomes" id="UP000298588">
    <property type="component" value="Chromosome"/>
</dbReference>
<keyword evidence="5" id="KW-1133">Transmembrane helix</keyword>
<feature type="domain" description="Histidine kinase" evidence="6">
    <location>
        <begin position="257"/>
        <end position="481"/>
    </location>
</feature>
<feature type="transmembrane region" description="Helical" evidence="5">
    <location>
        <begin position="12"/>
        <end position="36"/>
    </location>
</feature>
<feature type="transmembrane region" description="Helical" evidence="5">
    <location>
        <begin position="183"/>
        <end position="208"/>
    </location>
</feature>
<name>A0A4D7QEB1_9HYPH</name>
<dbReference type="InterPro" id="IPR036890">
    <property type="entry name" value="HATPase_C_sf"/>
</dbReference>
<dbReference type="InterPro" id="IPR007891">
    <property type="entry name" value="CHASE3"/>
</dbReference>
<dbReference type="InterPro" id="IPR011006">
    <property type="entry name" value="CheY-like_superfamily"/>
</dbReference>
<organism evidence="8 9">
    <name type="scientific">Phreatobacter aquaticus</name>
    <dbReference type="NCBI Taxonomy" id="2570229"/>
    <lineage>
        <taxon>Bacteria</taxon>
        <taxon>Pseudomonadati</taxon>
        <taxon>Pseudomonadota</taxon>
        <taxon>Alphaproteobacteria</taxon>
        <taxon>Hyphomicrobiales</taxon>
        <taxon>Phreatobacteraceae</taxon>
        <taxon>Phreatobacter</taxon>
    </lineage>
</organism>
<dbReference type="Pfam" id="PF00072">
    <property type="entry name" value="Response_reg"/>
    <property type="match status" value="1"/>
</dbReference>
<dbReference type="RefSeq" id="WP_137098419.1">
    <property type="nucleotide sequence ID" value="NZ_CP039865.1"/>
</dbReference>
<dbReference type="SMART" id="SM00387">
    <property type="entry name" value="HATPase_c"/>
    <property type="match status" value="1"/>
</dbReference>
<dbReference type="SUPFAM" id="SSF47384">
    <property type="entry name" value="Homodimeric domain of signal transducing histidine kinase"/>
    <property type="match status" value="1"/>
</dbReference>
<gene>
    <name evidence="8" type="ORF">E8L99_04470</name>
</gene>
<dbReference type="CDD" id="cd19410">
    <property type="entry name" value="HK9-like_sensor"/>
    <property type="match status" value="1"/>
</dbReference>
<evidence type="ECO:0000259" key="6">
    <source>
        <dbReference type="PROSITE" id="PS50109"/>
    </source>
</evidence>
<dbReference type="Gene3D" id="1.10.287.130">
    <property type="match status" value="1"/>
</dbReference>
<dbReference type="OrthoDB" id="7284568at2"/>
<keyword evidence="3 4" id="KW-0597">Phosphoprotein</keyword>
<dbReference type="SMART" id="SM00388">
    <property type="entry name" value="HisKA"/>
    <property type="match status" value="1"/>
</dbReference>
<proteinExistence type="predicted"/>
<dbReference type="PROSITE" id="PS50109">
    <property type="entry name" value="HIS_KIN"/>
    <property type="match status" value="1"/>
</dbReference>